<feature type="binding site" evidence="9">
    <location>
        <position position="47"/>
    </location>
    <ligand>
        <name>ATP</name>
        <dbReference type="ChEBI" id="CHEBI:30616"/>
    </ligand>
</feature>
<evidence type="ECO:0000313" key="13">
    <source>
        <dbReference type="EMBL" id="KAK8894097.1"/>
    </source>
</evidence>
<keyword evidence="2" id="KW-0723">Serine/threonine-protein kinase</keyword>
<feature type="compositionally biased region" description="Polar residues" evidence="11">
    <location>
        <begin position="463"/>
        <end position="478"/>
    </location>
</feature>
<evidence type="ECO:0000256" key="5">
    <source>
        <dbReference type="ARBA" id="ARBA00022777"/>
    </source>
</evidence>
<accession>A0ABR2KSI3</accession>
<feature type="compositionally biased region" description="Basic residues" evidence="11">
    <location>
        <begin position="434"/>
        <end position="444"/>
    </location>
</feature>
<dbReference type="PRINTS" id="PR00109">
    <property type="entry name" value="TYRKINASE"/>
</dbReference>
<keyword evidence="5" id="KW-0418">Kinase</keyword>
<protein>
    <recommendedName>
        <fullName evidence="1">non-specific serine/threonine protein kinase</fullName>
        <ecNumber evidence="1">2.7.11.1</ecNumber>
    </recommendedName>
</protein>
<dbReference type="PANTHER" id="PTHR44899">
    <property type="entry name" value="CAMK FAMILY PROTEIN KINASE"/>
    <property type="match status" value="1"/>
</dbReference>
<proteinExistence type="predicted"/>
<dbReference type="CDD" id="cd13999">
    <property type="entry name" value="STKc_MAP3K-like"/>
    <property type="match status" value="1"/>
</dbReference>
<dbReference type="PROSITE" id="PS00108">
    <property type="entry name" value="PROTEIN_KINASE_ST"/>
    <property type="match status" value="1"/>
</dbReference>
<comment type="catalytic activity">
    <reaction evidence="7">
        <text>L-threonyl-[protein] + ATP = O-phospho-L-threonyl-[protein] + ADP + H(+)</text>
        <dbReference type="Rhea" id="RHEA:46608"/>
        <dbReference type="Rhea" id="RHEA-COMP:11060"/>
        <dbReference type="Rhea" id="RHEA-COMP:11605"/>
        <dbReference type="ChEBI" id="CHEBI:15378"/>
        <dbReference type="ChEBI" id="CHEBI:30013"/>
        <dbReference type="ChEBI" id="CHEBI:30616"/>
        <dbReference type="ChEBI" id="CHEBI:61977"/>
        <dbReference type="ChEBI" id="CHEBI:456216"/>
        <dbReference type="EC" id="2.7.11.1"/>
    </reaction>
</comment>
<feature type="domain" description="Protein kinase" evidence="12">
    <location>
        <begin position="18"/>
        <end position="291"/>
    </location>
</feature>
<sequence>MDQSMKQFSSYKIDPQQYKILQIIGAGHFGSAYLAQDIATGNYCALKQIPCQMMNPIQQEYLNREIEIMAQVTHPALLGLKGYSTPFDSFQPNDNMATIIMDFMENGSLFDVLQLAKTDNDLPYWNQTTKNKMLIGISSGMKYLHNMKIIHRDLKPENILLDKNFEPKITDFGLSKVIDRTYNANLQKNTPNIGTPLYMPPEIFSNQPYSFKVDVFAFAILSYEIITGLPLYPEVTSPIELGVKICNGERLSIPDDVPSDFKNLISRCWAQDPKQRPTFDEIYSFLIHPNTFLPGADLNHLNAYKNKIREAETKSKPNSATKWKVIEDQLSMQEKQMKDLQKSLQELMINSKKNNEILRNNLSTVRNERTIIEHELKNSFQKNNELIQLISQQHHKIKNELSQLSQQILNENDNPFLYRYESDQDELIAEERIRNKKQYPRHRAPPFGNRPSSLQLDFHHPITQLNNNTRPSSFASDQPNDEERKIDSINKKLDVNISDAEWDDNDYNQFYVDFGNLDNIDDFDQNHDSDDHSFYNCFDSSSDNLYCENEAQTPKSRKKKKENLKHKTNEDKNGSTINSSKKSRFRFPRRLSKINSHAEVIA</sequence>
<reference evidence="13 14" key="1">
    <citation type="submission" date="2024-04" db="EMBL/GenBank/DDBJ databases">
        <title>Tritrichomonas musculus Genome.</title>
        <authorList>
            <person name="Alves-Ferreira E."/>
            <person name="Grigg M."/>
            <person name="Lorenzi H."/>
            <person name="Galac M."/>
        </authorList>
    </citation>
    <scope>NUCLEOTIDE SEQUENCE [LARGE SCALE GENOMIC DNA]</scope>
    <source>
        <strain evidence="13 14">EAF2021</strain>
    </source>
</reference>
<evidence type="ECO:0000256" key="6">
    <source>
        <dbReference type="ARBA" id="ARBA00022840"/>
    </source>
</evidence>
<dbReference type="InterPro" id="IPR011009">
    <property type="entry name" value="Kinase-like_dom_sf"/>
</dbReference>
<evidence type="ECO:0000256" key="11">
    <source>
        <dbReference type="SAM" id="MobiDB-lite"/>
    </source>
</evidence>
<evidence type="ECO:0000256" key="3">
    <source>
        <dbReference type="ARBA" id="ARBA00022679"/>
    </source>
</evidence>
<dbReference type="InterPro" id="IPR017441">
    <property type="entry name" value="Protein_kinase_ATP_BS"/>
</dbReference>
<dbReference type="EMBL" id="JAPFFF010000003">
    <property type="protein sequence ID" value="KAK8894097.1"/>
    <property type="molecule type" value="Genomic_DNA"/>
</dbReference>
<dbReference type="Gene3D" id="1.10.510.10">
    <property type="entry name" value="Transferase(Phosphotransferase) domain 1"/>
    <property type="match status" value="1"/>
</dbReference>
<dbReference type="SUPFAM" id="SSF56112">
    <property type="entry name" value="Protein kinase-like (PK-like)"/>
    <property type="match status" value="1"/>
</dbReference>
<keyword evidence="14" id="KW-1185">Reference proteome</keyword>
<keyword evidence="10" id="KW-0175">Coiled coil</keyword>
<evidence type="ECO:0000259" key="12">
    <source>
        <dbReference type="PROSITE" id="PS50011"/>
    </source>
</evidence>
<keyword evidence="4 9" id="KW-0547">Nucleotide-binding</keyword>
<dbReference type="InterPro" id="IPR000719">
    <property type="entry name" value="Prot_kinase_dom"/>
</dbReference>
<feature type="region of interest" description="Disordered" evidence="11">
    <location>
        <begin position="550"/>
        <end position="584"/>
    </location>
</feature>
<name>A0ABR2KSI3_9EUKA</name>
<dbReference type="Proteomes" id="UP001470230">
    <property type="component" value="Unassembled WGS sequence"/>
</dbReference>
<comment type="catalytic activity">
    <reaction evidence="8">
        <text>L-seryl-[protein] + ATP = O-phospho-L-seryl-[protein] + ADP + H(+)</text>
        <dbReference type="Rhea" id="RHEA:17989"/>
        <dbReference type="Rhea" id="RHEA-COMP:9863"/>
        <dbReference type="Rhea" id="RHEA-COMP:11604"/>
        <dbReference type="ChEBI" id="CHEBI:15378"/>
        <dbReference type="ChEBI" id="CHEBI:29999"/>
        <dbReference type="ChEBI" id="CHEBI:30616"/>
        <dbReference type="ChEBI" id="CHEBI:83421"/>
        <dbReference type="ChEBI" id="CHEBI:456216"/>
        <dbReference type="EC" id="2.7.11.1"/>
    </reaction>
</comment>
<organism evidence="13 14">
    <name type="scientific">Tritrichomonas musculus</name>
    <dbReference type="NCBI Taxonomy" id="1915356"/>
    <lineage>
        <taxon>Eukaryota</taxon>
        <taxon>Metamonada</taxon>
        <taxon>Parabasalia</taxon>
        <taxon>Tritrichomonadida</taxon>
        <taxon>Tritrichomonadidae</taxon>
        <taxon>Tritrichomonas</taxon>
    </lineage>
</organism>
<keyword evidence="6 9" id="KW-0067">ATP-binding</keyword>
<evidence type="ECO:0000256" key="8">
    <source>
        <dbReference type="ARBA" id="ARBA00048679"/>
    </source>
</evidence>
<evidence type="ECO:0000313" key="14">
    <source>
        <dbReference type="Proteomes" id="UP001470230"/>
    </source>
</evidence>
<evidence type="ECO:0000256" key="1">
    <source>
        <dbReference type="ARBA" id="ARBA00012513"/>
    </source>
</evidence>
<dbReference type="SMART" id="SM00220">
    <property type="entry name" value="S_TKc"/>
    <property type="match status" value="1"/>
</dbReference>
<evidence type="ECO:0000256" key="9">
    <source>
        <dbReference type="PROSITE-ProRule" id="PRU10141"/>
    </source>
</evidence>
<feature type="coiled-coil region" evidence="10">
    <location>
        <begin position="330"/>
        <end position="414"/>
    </location>
</feature>
<evidence type="ECO:0000256" key="10">
    <source>
        <dbReference type="SAM" id="Coils"/>
    </source>
</evidence>
<dbReference type="Pfam" id="PF00069">
    <property type="entry name" value="Pkinase"/>
    <property type="match status" value="1"/>
</dbReference>
<feature type="compositionally biased region" description="Basic residues" evidence="11">
    <location>
        <begin position="555"/>
        <end position="564"/>
    </location>
</feature>
<keyword evidence="3" id="KW-0808">Transferase</keyword>
<comment type="caution">
    <text evidence="13">The sequence shown here is derived from an EMBL/GenBank/DDBJ whole genome shotgun (WGS) entry which is preliminary data.</text>
</comment>
<evidence type="ECO:0000256" key="2">
    <source>
        <dbReference type="ARBA" id="ARBA00022527"/>
    </source>
</evidence>
<dbReference type="EC" id="2.7.11.1" evidence="1"/>
<gene>
    <name evidence="13" type="ORF">M9Y10_022529</name>
</gene>
<dbReference type="PROSITE" id="PS50011">
    <property type="entry name" value="PROTEIN_KINASE_DOM"/>
    <property type="match status" value="1"/>
</dbReference>
<dbReference type="InterPro" id="IPR001245">
    <property type="entry name" value="Ser-Thr/Tyr_kinase_cat_dom"/>
</dbReference>
<dbReference type="InterPro" id="IPR008271">
    <property type="entry name" value="Ser/Thr_kinase_AS"/>
</dbReference>
<dbReference type="PROSITE" id="PS00107">
    <property type="entry name" value="PROTEIN_KINASE_ATP"/>
    <property type="match status" value="1"/>
</dbReference>
<feature type="region of interest" description="Disordered" evidence="11">
    <location>
        <begin position="433"/>
        <end position="484"/>
    </location>
</feature>
<evidence type="ECO:0000256" key="4">
    <source>
        <dbReference type="ARBA" id="ARBA00022741"/>
    </source>
</evidence>
<dbReference type="InterPro" id="IPR051131">
    <property type="entry name" value="NEK_Ser/Thr_kinase_NIMA"/>
</dbReference>
<evidence type="ECO:0000256" key="7">
    <source>
        <dbReference type="ARBA" id="ARBA00047899"/>
    </source>
</evidence>
<dbReference type="PANTHER" id="PTHR44899:SF3">
    <property type="entry name" value="SERINE_THREONINE-PROTEIN KINASE NEK1"/>
    <property type="match status" value="1"/>
</dbReference>